<evidence type="ECO:0000313" key="1">
    <source>
        <dbReference type="EMBL" id="KAL0939183.1"/>
    </source>
</evidence>
<keyword evidence="2" id="KW-1185">Reference proteome</keyword>
<dbReference type="EMBL" id="VUJX02000003">
    <property type="protein sequence ID" value="KAL0939183.1"/>
    <property type="molecule type" value="Genomic_DNA"/>
</dbReference>
<accession>A0ACC3Z529</accession>
<sequence length="46" mass="5071">MSAEKFRAAVESGEVPVDCHDQVLRMAFIYLDKGLWDGNGVFSIAP</sequence>
<reference evidence="1 2" key="1">
    <citation type="journal article" date="2020" name="Phytopathology">
        <title>Genome Sequence Resources of Colletotrichum truncatum, C. plurivorum, C. musicola, and C. sojae: Four Species Pathogenic to Soybean (Glycine max).</title>
        <authorList>
            <person name="Rogerio F."/>
            <person name="Boufleur T.R."/>
            <person name="Ciampi-Guillardi M."/>
            <person name="Sukno S.A."/>
            <person name="Thon M.R."/>
            <person name="Massola Junior N.S."/>
            <person name="Baroncelli R."/>
        </authorList>
    </citation>
    <scope>NUCLEOTIDE SEQUENCE [LARGE SCALE GENOMIC DNA]</scope>
    <source>
        <strain evidence="1 2">CMES1059</strain>
    </source>
</reference>
<evidence type="ECO:0000313" key="2">
    <source>
        <dbReference type="Proteomes" id="UP000805649"/>
    </source>
</evidence>
<gene>
    <name evidence="1" type="ORF">CTRU02_205793</name>
</gene>
<dbReference type="Proteomes" id="UP000805649">
    <property type="component" value="Unassembled WGS sequence"/>
</dbReference>
<comment type="caution">
    <text evidence="1">The sequence shown here is derived from an EMBL/GenBank/DDBJ whole genome shotgun (WGS) entry which is preliminary data.</text>
</comment>
<proteinExistence type="predicted"/>
<organism evidence="1 2">
    <name type="scientific">Colletotrichum truncatum</name>
    <name type="common">Anthracnose fungus</name>
    <name type="synonym">Colletotrichum capsici</name>
    <dbReference type="NCBI Taxonomy" id="5467"/>
    <lineage>
        <taxon>Eukaryota</taxon>
        <taxon>Fungi</taxon>
        <taxon>Dikarya</taxon>
        <taxon>Ascomycota</taxon>
        <taxon>Pezizomycotina</taxon>
        <taxon>Sordariomycetes</taxon>
        <taxon>Hypocreomycetidae</taxon>
        <taxon>Glomerellales</taxon>
        <taxon>Glomerellaceae</taxon>
        <taxon>Colletotrichum</taxon>
        <taxon>Colletotrichum truncatum species complex</taxon>
    </lineage>
</organism>
<name>A0ACC3Z529_COLTU</name>
<protein>
    <submittedName>
        <fullName evidence="1">Rta1 domain protein</fullName>
    </submittedName>
</protein>